<protein>
    <submittedName>
        <fullName evidence="2">D-alanyl-D-alanine carboxypeptidase</fullName>
    </submittedName>
</protein>
<name>A0A238ZK48_9FLAO</name>
<keyword evidence="2" id="KW-0121">Carboxypeptidase</keyword>
<dbReference type="RefSeq" id="WP_089379632.1">
    <property type="nucleotide sequence ID" value="NZ_FZNX01000007.1"/>
</dbReference>
<gene>
    <name evidence="2" type="ORF">SAMN04488111_3380</name>
</gene>
<dbReference type="PANTHER" id="PTHR46825:SF9">
    <property type="entry name" value="BETA-LACTAMASE-RELATED DOMAIN-CONTAINING PROTEIN"/>
    <property type="match status" value="1"/>
</dbReference>
<evidence type="ECO:0000259" key="1">
    <source>
        <dbReference type="Pfam" id="PF00144"/>
    </source>
</evidence>
<proteinExistence type="predicted"/>
<dbReference type="Gene3D" id="3.40.710.10">
    <property type="entry name" value="DD-peptidase/beta-lactamase superfamily"/>
    <property type="match status" value="1"/>
</dbReference>
<keyword evidence="3" id="KW-1185">Reference proteome</keyword>
<dbReference type="Proteomes" id="UP000198412">
    <property type="component" value="Unassembled WGS sequence"/>
</dbReference>
<evidence type="ECO:0000313" key="3">
    <source>
        <dbReference type="Proteomes" id="UP000198412"/>
    </source>
</evidence>
<feature type="domain" description="Beta-lactamase-related" evidence="1">
    <location>
        <begin position="55"/>
        <end position="339"/>
    </location>
</feature>
<dbReference type="SUPFAM" id="SSF56601">
    <property type="entry name" value="beta-lactamase/transpeptidase-like"/>
    <property type="match status" value="1"/>
</dbReference>
<evidence type="ECO:0000313" key="2">
    <source>
        <dbReference type="EMBL" id="SNR83747.1"/>
    </source>
</evidence>
<dbReference type="PROSITE" id="PS51257">
    <property type="entry name" value="PROKAR_LIPOPROTEIN"/>
    <property type="match status" value="1"/>
</dbReference>
<dbReference type="OrthoDB" id="9793489at2"/>
<organism evidence="2 3">
    <name type="scientific">Lutibacter flavus</name>
    <dbReference type="NCBI Taxonomy" id="691689"/>
    <lineage>
        <taxon>Bacteria</taxon>
        <taxon>Pseudomonadati</taxon>
        <taxon>Bacteroidota</taxon>
        <taxon>Flavobacteriia</taxon>
        <taxon>Flavobacteriales</taxon>
        <taxon>Flavobacteriaceae</taxon>
        <taxon>Lutibacter</taxon>
    </lineage>
</organism>
<reference evidence="3" key="1">
    <citation type="submission" date="2017-06" db="EMBL/GenBank/DDBJ databases">
        <authorList>
            <person name="Varghese N."/>
            <person name="Submissions S."/>
        </authorList>
    </citation>
    <scope>NUCLEOTIDE SEQUENCE [LARGE SCALE GENOMIC DNA]</scope>
    <source>
        <strain evidence="3">DSM 27993</strain>
    </source>
</reference>
<keyword evidence="2" id="KW-0378">Hydrolase</keyword>
<dbReference type="InterPro" id="IPR050491">
    <property type="entry name" value="AmpC-like"/>
</dbReference>
<sequence length="454" mass="51835">MKKSTLIIVAFITLLSSCSQNKKSTQSIKQKADTYQVKIDSLLDAYDKNDEFMGSIILSQNGETVYENTVGFSDVKTNKKASTDTKYRIGSVTKSFTATLIFKAIEENKLDLNKTIGYYFTNVKNANKITIAQLLQHRSGIHSFTKDKWFFDNRTKYISSTEMLSKISKYESDFEPNSKGEYSNSNYFLLALILEKTYNTSYENLLQEKICKPLNLNNTYSGKGININDNESYSYKYDKKWNEFPETDLSSAKGTGSIVSTPKNLNSFFEGLLTGKVLSTESLTLMKTIKDRYGMGLFRYTTNDRQGFGHRGRIDEFRATSIYFSKDKLSFTLISNGSKIDINEIYTEILKLFLGDAPVAISENELKKFVGVYISQNDPNDKSVFIQENNTLINFIKNEFKAPLIYKGENRFVLEQMYAESISFTFSADGKQMVFEQGGNTWNYIKMNNLNKNS</sequence>
<dbReference type="Pfam" id="PF00144">
    <property type="entry name" value="Beta-lactamase"/>
    <property type="match status" value="1"/>
</dbReference>
<keyword evidence="2" id="KW-0645">Protease</keyword>
<dbReference type="InterPro" id="IPR012338">
    <property type="entry name" value="Beta-lactam/transpept-like"/>
</dbReference>
<accession>A0A238ZK48</accession>
<dbReference type="AlphaFoldDB" id="A0A238ZK48"/>
<dbReference type="InterPro" id="IPR001466">
    <property type="entry name" value="Beta-lactam-related"/>
</dbReference>
<dbReference type="PANTHER" id="PTHR46825">
    <property type="entry name" value="D-ALANYL-D-ALANINE-CARBOXYPEPTIDASE/ENDOPEPTIDASE AMPH"/>
    <property type="match status" value="1"/>
</dbReference>
<dbReference type="EMBL" id="FZNX01000007">
    <property type="protein sequence ID" value="SNR83747.1"/>
    <property type="molecule type" value="Genomic_DNA"/>
</dbReference>
<dbReference type="GO" id="GO:0004180">
    <property type="term" value="F:carboxypeptidase activity"/>
    <property type="evidence" value="ECO:0007669"/>
    <property type="project" value="UniProtKB-KW"/>
</dbReference>